<evidence type="ECO:0000256" key="10">
    <source>
        <dbReference type="SAM" id="Coils"/>
    </source>
</evidence>
<comment type="caution">
    <text evidence="15">The sequence shown here is derived from an EMBL/GenBank/DDBJ whole genome shotgun (WGS) entry which is preliminary data.</text>
</comment>
<feature type="domain" description="PAS" evidence="13">
    <location>
        <begin position="74"/>
        <end position="147"/>
    </location>
</feature>
<reference evidence="15 16" key="1">
    <citation type="submission" date="2016-11" db="EMBL/GenBank/DDBJ databases">
        <title>Draft Genome Sequences of Nine Cyanobacterial Strains from Diverse Habitats.</title>
        <authorList>
            <person name="Zhu T."/>
            <person name="Hou S."/>
            <person name="Lu X."/>
            <person name="Hess W.R."/>
        </authorList>
    </citation>
    <scope>NUCLEOTIDE SEQUENCE [LARGE SCALE GENOMIC DNA]</scope>
    <source>
        <strain evidence="15 16">NIES-593</strain>
    </source>
</reference>
<dbReference type="InterPro" id="IPR001789">
    <property type="entry name" value="Sig_transdc_resp-reg_receiver"/>
</dbReference>
<dbReference type="InterPro" id="IPR003661">
    <property type="entry name" value="HisK_dim/P_dom"/>
</dbReference>
<gene>
    <name evidence="15" type="ORF">NIES593_05085</name>
</gene>
<evidence type="ECO:0000256" key="5">
    <source>
        <dbReference type="ARBA" id="ARBA00022741"/>
    </source>
</evidence>
<dbReference type="Pfam" id="PF02518">
    <property type="entry name" value="HATPase_c"/>
    <property type="match status" value="1"/>
</dbReference>
<dbReference type="PRINTS" id="PR00344">
    <property type="entry name" value="BCTRLSENSOR"/>
</dbReference>
<dbReference type="SUPFAM" id="SSF52172">
    <property type="entry name" value="CheY-like"/>
    <property type="match status" value="1"/>
</dbReference>
<dbReference type="InterPro" id="IPR035965">
    <property type="entry name" value="PAS-like_dom_sf"/>
</dbReference>
<dbReference type="SUPFAM" id="SSF47384">
    <property type="entry name" value="Homodimeric domain of signal transducing histidine kinase"/>
    <property type="match status" value="1"/>
</dbReference>
<keyword evidence="6 15" id="KW-0418">Kinase</keyword>
<dbReference type="GO" id="GO:0000155">
    <property type="term" value="F:phosphorelay sensor kinase activity"/>
    <property type="evidence" value="ECO:0007669"/>
    <property type="project" value="InterPro"/>
</dbReference>
<dbReference type="STRING" id="1921803.NIES593_05085"/>
<comment type="catalytic activity">
    <reaction evidence="1">
        <text>ATP + protein L-histidine = ADP + protein N-phospho-L-histidine.</text>
        <dbReference type="EC" id="2.7.13.3"/>
    </reaction>
</comment>
<sequence>MRNFNRLEQELQKAQQRLQTMQHHANDLPNSLKGWQTEAIAEFSCAVEKLDVALEELRSHNEELSAARQAVELERQHYQKLFEFAPDGYLVTDERANIQKANCVAANLLNIPKQDLVGKPLDIFIAPADRGAFSSQWMRVVKLLARSCSSQECASQQCDRYASKLLVKDWEILLQPREREPLPVALSLSATCNRQGKIISLCWLLRDLSDRQRAEQKIREQAALLDITTDAIFVRDLSDRIRFWNKGAEHLYGWSAQEVLGRNVCELLNRKPLPKLAQIQQEVLEKGRWQGELPQVTKNGEEIVVESRWNLVRDEQQNPKSILVVNTDITSTKQLQEQLLRTQRLESLGTLASGISHDLNNILTPILGIAQLLPLKFPEADSNAQQMFKVLEINAKRGAALLKQILAFSRGIEGERALLSVHSLICDIEQIIGETFPKSIAIHLNIPRDLWSIRGDLTQLEQVLMNLCLNARDAMPNGGTLAITAENLEIDENYASREPEAKVGSYVAIAVSDTGIGMSAETLERIFEPFFTTKAADKGTGLGLATTMGIIKSHGGFIKVSSEVGKGTQFVVFLPAEETRVVISEDKPELPKGDETTILIVDDEPVICHMIEALLRTYGYRVLTATDGVEAIAMYAQYQHEIGAVLMDMVMPSMDGPTTILALQKMNPQVKIIVTSGLVSSDRATEALGTSVKAYLGKPYTSEELLTTLNEVLDSNSDTKPRNQLLCS</sequence>
<evidence type="ECO:0000259" key="12">
    <source>
        <dbReference type="PROSITE" id="PS50110"/>
    </source>
</evidence>
<evidence type="ECO:0000259" key="13">
    <source>
        <dbReference type="PROSITE" id="PS50112"/>
    </source>
</evidence>
<dbReference type="Pfam" id="PF00512">
    <property type="entry name" value="HisKA"/>
    <property type="match status" value="1"/>
</dbReference>
<dbReference type="PROSITE" id="PS50109">
    <property type="entry name" value="HIS_KIN"/>
    <property type="match status" value="1"/>
</dbReference>
<dbReference type="Pfam" id="PF00072">
    <property type="entry name" value="Response_reg"/>
    <property type="match status" value="1"/>
</dbReference>
<dbReference type="InterPro" id="IPR000700">
    <property type="entry name" value="PAS-assoc_C"/>
</dbReference>
<keyword evidence="10" id="KW-0175">Coiled coil</keyword>
<dbReference type="InterPro" id="IPR011006">
    <property type="entry name" value="CheY-like_superfamily"/>
</dbReference>
<dbReference type="SUPFAM" id="SSF55785">
    <property type="entry name" value="PYP-like sensor domain (PAS domain)"/>
    <property type="match status" value="2"/>
</dbReference>
<name>A0A1U7HNK6_9CYAN</name>
<dbReference type="GO" id="GO:0006355">
    <property type="term" value="P:regulation of DNA-templated transcription"/>
    <property type="evidence" value="ECO:0007669"/>
    <property type="project" value="InterPro"/>
</dbReference>
<keyword evidence="8" id="KW-0902">Two-component regulatory system</keyword>
<feature type="domain" description="PAS" evidence="13">
    <location>
        <begin position="217"/>
        <end position="287"/>
    </location>
</feature>
<organism evidence="15 16">
    <name type="scientific">Hydrococcus rivularis NIES-593</name>
    <dbReference type="NCBI Taxonomy" id="1921803"/>
    <lineage>
        <taxon>Bacteria</taxon>
        <taxon>Bacillati</taxon>
        <taxon>Cyanobacteriota</taxon>
        <taxon>Cyanophyceae</taxon>
        <taxon>Pleurocapsales</taxon>
        <taxon>Hydrococcaceae</taxon>
        <taxon>Hydrococcus</taxon>
    </lineage>
</organism>
<evidence type="ECO:0000256" key="8">
    <source>
        <dbReference type="ARBA" id="ARBA00023012"/>
    </source>
</evidence>
<dbReference type="PROSITE" id="PS50113">
    <property type="entry name" value="PAC"/>
    <property type="match status" value="2"/>
</dbReference>
<evidence type="ECO:0000256" key="7">
    <source>
        <dbReference type="ARBA" id="ARBA00022840"/>
    </source>
</evidence>
<dbReference type="InterPro" id="IPR004358">
    <property type="entry name" value="Sig_transdc_His_kin-like_C"/>
</dbReference>
<dbReference type="SUPFAM" id="SSF55874">
    <property type="entry name" value="ATPase domain of HSP90 chaperone/DNA topoisomerase II/histidine kinase"/>
    <property type="match status" value="1"/>
</dbReference>
<dbReference type="AlphaFoldDB" id="A0A1U7HNK6"/>
<evidence type="ECO:0000256" key="1">
    <source>
        <dbReference type="ARBA" id="ARBA00000085"/>
    </source>
</evidence>
<dbReference type="NCBIfam" id="TIGR00229">
    <property type="entry name" value="sensory_box"/>
    <property type="match status" value="1"/>
</dbReference>
<keyword evidence="16" id="KW-1185">Reference proteome</keyword>
<dbReference type="PROSITE" id="PS50112">
    <property type="entry name" value="PAS"/>
    <property type="match status" value="2"/>
</dbReference>
<dbReference type="Pfam" id="PF00989">
    <property type="entry name" value="PAS"/>
    <property type="match status" value="2"/>
</dbReference>
<feature type="modified residue" description="4-aspartylphosphate" evidence="9">
    <location>
        <position position="648"/>
    </location>
</feature>
<protein>
    <recommendedName>
        <fullName evidence="2">histidine kinase</fullName>
        <ecNumber evidence="2">2.7.13.3</ecNumber>
    </recommendedName>
</protein>
<feature type="domain" description="PAC" evidence="14">
    <location>
        <begin position="168"/>
        <end position="220"/>
    </location>
</feature>
<dbReference type="CDD" id="cd00156">
    <property type="entry name" value="REC"/>
    <property type="match status" value="1"/>
</dbReference>
<dbReference type="EMBL" id="MRCB01000004">
    <property type="protein sequence ID" value="OKH25141.1"/>
    <property type="molecule type" value="Genomic_DNA"/>
</dbReference>
<feature type="domain" description="Response regulatory" evidence="12">
    <location>
        <begin position="597"/>
        <end position="713"/>
    </location>
</feature>
<feature type="domain" description="Histidine kinase" evidence="11">
    <location>
        <begin position="354"/>
        <end position="578"/>
    </location>
</feature>
<dbReference type="InterPro" id="IPR036097">
    <property type="entry name" value="HisK_dim/P_sf"/>
</dbReference>
<dbReference type="InterPro" id="IPR000014">
    <property type="entry name" value="PAS"/>
</dbReference>
<dbReference type="InterPro" id="IPR001610">
    <property type="entry name" value="PAC"/>
</dbReference>
<feature type="domain" description="PAC" evidence="14">
    <location>
        <begin position="289"/>
        <end position="341"/>
    </location>
</feature>
<dbReference type="CDD" id="cd00130">
    <property type="entry name" value="PAS"/>
    <property type="match status" value="2"/>
</dbReference>
<dbReference type="SMART" id="SM00091">
    <property type="entry name" value="PAS"/>
    <property type="match status" value="2"/>
</dbReference>
<dbReference type="PANTHER" id="PTHR43065:SF46">
    <property type="entry name" value="C4-DICARBOXYLATE TRANSPORT SENSOR PROTEIN DCTB"/>
    <property type="match status" value="1"/>
</dbReference>
<evidence type="ECO:0000259" key="11">
    <source>
        <dbReference type="PROSITE" id="PS50109"/>
    </source>
</evidence>
<dbReference type="SMART" id="SM00387">
    <property type="entry name" value="HATPase_c"/>
    <property type="match status" value="1"/>
</dbReference>
<keyword evidence="3 9" id="KW-0597">Phosphoprotein</keyword>
<dbReference type="SMART" id="SM00086">
    <property type="entry name" value="PAC"/>
    <property type="match status" value="2"/>
</dbReference>
<keyword evidence="4" id="KW-0808">Transferase</keyword>
<evidence type="ECO:0000256" key="6">
    <source>
        <dbReference type="ARBA" id="ARBA00022777"/>
    </source>
</evidence>
<keyword evidence="5" id="KW-0547">Nucleotide-binding</keyword>
<keyword evidence="7" id="KW-0067">ATP-binding</keyword>
<evidence type="ECO:0000256" key="4">
    <source>
        <dbReference type="ARBA" id="ARBA00022679"/>
    </source>
</evidence>
<dbReference type="SMART" id="SM00388">
    <property type="entry name" value="HisKA"/>
    <property type="match status" value="1"/>
</dbReference>
<evidence type="ECO:0000256" key="3">
    <source>
        <dbReference type="ARBA" id="ARBA00022553"/>
    </source>
</evidence>
<dbReference type="SMART" id="SM00448">
    <property type="entry name" value="REC"/>
    <property type="match status" value="1"/>
</dbReference>
<proteinExistence type="predicted"/>
<evidence type="ECO:0000313" key="15">
    <source>
        <dbReference type="EMBL" id="OKH25141.1"/>
    </source>
</evidence>
<dbReference type="Proteomes" id="UP000186868">
    <property type="component" value="Unassembled WGS sequence"/>
</dbReference>
<dbReference type="InterPro" id="IPR005467">
    <property type="entry name" value="His_kinase_dom"/>
</dbReference>
<dbReference type="Gene3D" id="3.30.450.20">
    <property type="entry name" value="PAS domain"/>
    <property type="match status" value="2"/>
</dbReference>
<evidence type="ECO:0000313" key="16">
    <source>
        <dbReference type="Proteomes" id="UP000186868"/>
    </source>
</evidence>
<dbReference type="CDD" id="cd00082">
    <property type="entry name" value="HisKA"/>
    <property type="match status" value="1"/>
</dbReference>
<evidence type="ECO:0000256" key="2">
    <source>
        <dbReference type="ARBA" id="ARBA00012438"/>
    </source>
</evidence>
<feature type="coiled-coil region" evidence="10">
    <location>
        <begin position="4"/>
        <end position="81"/>
    </location>
</feature>
<dbReference type="RefSeq" id="WP_073598554.1">
    <property type="nucleotide sequence ID" value="NZ_MRCB01000004.1"/>
</dbReference>
<accession>A0A1U7HNK6</accession>
<dbReference type="PROSITE" id="PS50110">
    <property type="entry name" value="RESPONSE_REGULATORY"/>
    <property type="match status" value="1"/>
</dbReference>
<dbReference type="InterPro" id="IPR036890">
    <property type="entry name" value="HATPase_C_sf"/>
</dbReference>
<dbReference type="InterPro" id="IPR003594">
    <property type="entry name" value="HATPase_dom"/>
</dbReference>
<dbReference type="PANTHER" id="PTHR43065">
    <property type="entry name" value="SENSOR HISTIDINE KINASE"/>
    <property type="match status" value="1"/>
</dbReference>
<evidence type="ECO:0000256" key="9">
    <source>
        <dbReference type="PROSITE-ProRule" id="PRU00169"/>
    </source>
</evidence>
<dbReference type="GO" id="GO:0005524">
    <property type="term" value="F:ATP binding"/>
    <property type="evidence" value="ECO:0007669"/>
    <property type="project" value="UniProtKB-KW"/>
</dbReference>
<dbReference type="Gene3D" id="1.10.287.130">
    <property type="match status" value="1"/>
</dbReference>
<dbReference type="InterPro" id="IPR013767">
    <property type="entry name" value="PAS_fold"/>
</dbReference>
<dbReference type="Gene3D" id="3.30.565.10">
    <property type="entry name" value="Histidine kinase-like ATPase, C-terminal domain"/>
    <property type="match status" value="1"/>
</dbReference>
<evidence type="ECO:0000259" key="14">
    <source>
        <dbReference type="PROSITE" id="PS50113"/>
    </source>
</evidence>
<dbReference type="EC" id="2.7.13.3" evidence="2"/>
<dbReference type="OrthoDB" id="9788063at2"/>
<dbReference type="Gene3D" id="3.40.50.2300">
    <property type="match status" value="1"/>
</dbReference>